<evidence type="ECO:0000313" key="2">
    <source>
        <dbReference type="EMBL" id="ASU77285.1"/>
    </source>
</evidence>
<dbReference type="eggNOG" id="COG0452">
    <property type="taxonomic scope" value="Bacteria"/>
</dbReference>
<dbReference type="OrthoDB" id="161343at2"/>
<dbReference type="InterPro" id="IPR036551">
    <property type="entry name" value="Flavin_trans-like"/>
</dbReference>
<reference evidence="3 4" key="1">
    <citation type="journal article" date="2014" name="PLoS ONE">
        <title>Identification and Characterization of a New Erythromycin Biosynthetic Gene Cluster in Actinopolyspora erythraea YIM90600, a Novel Erythronolide-Producing Halophilic Actinomycete Isolated from Salt Field.</title>
        <authorList>
            <person name="Chen D."/>
            <person name="Feng J."/>
            <person name="Huang L."/>
            <person name="Zhang Q."/>
            <person name="Wu J."/>
            <person name="Zhu X."/>
            <person name="Duan Y."/>
            <person name="Xu Z."/>
        </authorList>
    </citation>
    <scope>NUCLEOTIDE SEQUENCE [LARGE SCALE GENOMIC DNA]</scope>
    <source>
        <strain evidence="3 4">YIM90600</strain>
    </source>
</reference>
<keyword evidence="4" id="KW-1185">Reference proteome</keyword>
<proteinExistence type="predicted"/>
<protein>
    <submittedName>
        <fullName evidence="2">Flavoprotein</fullName>
    </submittedName>
</protein>
<dbReference type="Proteomes" id="UP000029737">
    <property type="component" value="Unassembled WGS sequence"/>
</dbReference>
<sequence length="176" mass="18729">MTARDKPVVYLIGTAAPPVRELAEPVGLLREAGWEVCVVLSPTAASWVEVDALAERTGHPVRVRPRLPSERDPLPQADAVLAAPVTFNSLNKIAAGISDILAVSLVNELLVSGVPTTAAPCVKPVLRQHPAYPANVRLLADAGVRLLDPDALTNRGTDGLATFDWNTTVTEFLGWV</sequence>
<feature type="domain" description="Flavoprotein" evidence="1">
    <location>
        <begin position="14"/>
        <end position="121"/>
    </location>
</feature>
<dbReference type="KEGG" id="aey:CDG81_01985"/>
<evidence type="ECO:0000313" key="3">
    <source>
        <dbReference type="EMBL" id="KGI80231.1"/>
    </source>
</evidence>
<name>A0A099D2P4_9ACTN</name>
<dbReference type="Pfam" id="PF02441">
    <property type="entry name" value="Flavoprotein"/>
    <property type="match status" value="1"/>
</dbReference>
<dbReference type="RefSeq" id="WP_043576222.1">
    <property type="nucleotide sequence ID" value="NZ_CP022752.1"/>
</dbReference>
<gene>
    <name evidence="2" type="ORF">CDG81_01985</name>
    <name evidence="3" type="ORF">IL38_19000</name>
</gene>
<dbReference type="AlphaFoldDB" id="A0A099D2P4"/>
<dbReference type="Proteomes" id="UP000215043">
    <property type="component" value="Chromosome"/>
</dbReference>
<accession>A0A099D2P4</accession>
<dbReference type="Gene3D" id="3.40.50.1950">
    <property type="entry name" value="Flavin prenyltransferase-like"/>
    <property type="match status" value="1"/>
</dbReference>
<evidence type="ECO:0000313" key="4">
    <source>
        <dbReference type="Proteomes" id="UP000029737"/>
    </source>
</evidence>
<dbReference type="EMBL" id="JPMV01000035">
    <property type="protein sequence ID" value="KGI80231.1"/>
    <property type="molecule type" value="Genomic_DNA"/>
</dbReference>
<dbReference type="GO" id="GO:0003824">
    <property type="term" value="F:catalytic activity"/>
    <property type="evidence" value="ECO:0007669"/>
    <property type="project" value="InterPro"/>
</dbReference>
<dbReference type="InterPro" id="IPR003382">
    <property type="entry name" value="Flavoprotein"/>
</dbReference>
<organism evidence="2 5">
    <name type="scientific">Actinopolyspora erythraea</name>
    <dbReference type="NCBI Taxonomy" id="414996"/>
    <lineage>
        <taxon>Bacteria</taxon>
        <taxon>Bacillati</taxon>
        <taxon>Actinomycetota</taxon>
        <taxon>Actinomycetes</taxon>
        <taxon>Actinopolysporales</taxon>
        <taxon>Actinopolysporaceae</taxon>
        <taxon>Actinopolyspora</taxon>
    </lineage>
</organism>
<dbReference type="EMBL" id="CP022752">
    <property type="protein sequence ID" value="ASU77285.1"/>
    <property type="molecule type" value="Genomic_DNA"/>
</dbReference>
<dbReference type="HOGENOM" id="CLU_118224_0_0_11"/>
<evidence type="ECO:0000313" key="5">
    <source>
        <dbReference type="Proteomes" id="UP000215043"/>
    </source>
</evidence>
<reference evidence="2 5" key="2">
    <citation type="submission" date="2017-08" db="EMBL/GenBank/DDBJ databases">
        <title>The complete genome sequence of moderately halophilic actinomycete Actinopolyspora erythraea YIM 90600, the producer of novel erythromycin, novel actinopolysporins A-C and tubercidin.</title>
        <authorList>
            <person name="Yin M."/>
            <person name="Tang S."/>
        </authorList>
    </citation>
    <scope>NUCLEOTIDE SEQUENCE [LARGE SCALE GENOMIC DNA]</scope>
    <source>
        <strain evidence="2 5">YIM 90600</strain>
    </source>
</reference>
<dbReference type="SUPFAM" id="SSF52507">
    <property type="entry name" value="Homo-oligomeric flavin-containing Cys decarboxylases, HFCD"/>
    <property type="match status" value="1"/>
</dbReference>
<evidence type="ECO:0000259" key="1">
    <source>
        <dbReference type="Pfam" id="PF02441"/>
    </source>
</evidence>